<keyword evidence="6" id="KW-1185">Reference proteome</keyword>
<dbReference type="InterPro" id="IPR029063">
    <property type="entry name" value="SAM-dependent_MTases_sf"/>
</dbReference>
<dbReference type="Proteomes" id="UP000050544">
    <property type="component" value="Unassembled WGS sequence"/>
</dbReference>
<dbReference type="Pfam" id="PF01728">
    <property type="entry name" value="FtsJ"/>
    <property type="match status" value="1"/>
</dbReference>
<dbReference type="PROSITE" id="PS50889">
    <property type="entry name" value="S4"/>
    <property type="match status" value="1"/>
</dbReference>
<comment type="similarity">
    <text evidence="2">Belongs to the TlyA family.</text>
</comment>
<organism evidence="5 6">
    <name type="scientific">Thermanaerothrix daxensis</name>
    <dbReference type="NCBI Taxonomy" id="869279"/>
    <lineage>
        <taxon>Bacteria</taxon>
        <taxon>Bacillati</taxon>
        <taxon>Chloroflexota</taxon>
        <taxon>Anaerolineae</taxon>
        <taxon>Anaerolineales</taxon>
        <taxon>Anaerolineaceae</taxon>
        <taxon>Thermanaerothrix</taxon>
    </lineage>
</organism>
<dbReference type="InterPro" id="IPR036986">
    <property type="entry name" value="S4_RNA-bd_sf"/>
</dbReference>
<dbReference type="PATRIC" id="fig|869279.4.peg.2004"/>
<dbReference type="STRING" id="869279.SE15_11915"/>
<dbReference type="PIRSF" id="PIRSF005578">
    <property type="entry name" value="TlyA"/>
    <property type="match status" value="1"/>
</dbReference>
<dbReference type="AlphaFoldDB" id="A0A0P6YCK3"/>
<keyword evidence="1 3" id="KW-0694">RNA-binding</keyword>
<evidence type="ECO:0000313" key="6">
    <source>
        <dbReference type="Proteomes" id="UP000050544"/>
    </source>
</evidence>
<dbReference type="InterPro" id="IPR004538">
    <property type="entry name" value="Hemolysin_A/TlyA"/>
</dbReference>
<dbReference type="CDD" id="cd00165">
    <property type="entry name" value="S4"/>
    <property type="match status" value="1"/>
</dbReference>
<dbReference type="PANTHER" id="PTHR32319">
    <property type="entry name" value="BACTERIAL HEMOLYSIN-LIKE PROTEIN"/>
    <property type="match status" value="1"/>
</dbReference>
<comment type="caution">
    <text evidence="5">The sequence shown here is derived from an EMBL/GenBank/DDBJ whole genome shotgun (WGS) entry which is preliminary data.</text>
</comment>
<protein>
    <recommendedName>
        <fullName evidence="4">RNA-binding S4 domain-containing protein</fullName>
    </recommendedName>
</protein>
<dbReference type="PANTHER" id="PTHR32319:SF0">
    <property type="entry name" value="BACTERIAL HEMOLYSIN-LIKE PROTEIN"/>
    <property type="match status" value="1"/>
</dbReference>
<dbReference type="NCBIfam" id="TIGR00478">
    <property type="entry name" value="tly"/>
    <property type="match status" value="1"/>
</dbReference>
<accession>A0A0P6YCK3</accession>
<evidence type="ECO:0000256" key="1">
    <source>
        <dbReference type="ARBA" id="ARBA00022884"/>
    </source>
</evidence>
<dbReference type="InterPro" id="IPR002877">
    <property type="entry name" value="RNA_MeTrfase_FtsJ_dom"/>
</dbReference>
<evidence type="ECO:0000256" key="3">
    <source>
        <dbReference type="PROSITE-ProRule" id="PRU00182"/>
    </source>
</evidence>
<dbReference type="SMART" id="SM00363">
    <property type="entry name" value="S4"/>
    <property type="match status" value="1"/>
</dbReference>
<dbReference type="Gene3D" id="3.10.290.10">
    <property type="entry name" value="RNA-binding S4 domain"/>
    <property type="match status" value="1"/>
</dbReference>
<gene>
    <name evidence="5" type="ORF">SE15_11915</name>
</gene>
<name>A0A0P6YCK3_9CHLR</name>
<evidence type="ECO:0000313" key="5">
    <source>
        <dbReference type="EMBL" id="KPL82763.1"/>
    </source>
</evidence>
<dbReference type="GO" id="GO:0008168">
    <property type="term" value="F:methyltransferase activity"/>
    <property type="evidence" value="ECO:0007669"/>
    <property type="project" value="InterPro"/>
</dbReference>
<reference evidence="5 6" key="1">
    <citation type="submission" date="2015-07" db="EMBL/GenBank/DDBJ databases">
        <title>Whole genome sequence of Thermanaerothrix daxensis DSM 23592.</title>
        <authorList>
            <person name="Hemp J."/>
            <person name="Ward L.M."/>
            <person name="Pace L.A."/>
            <person name="Fischer W.W."/>
        </authorList>
    </citation>
    <scope>NUCLEOTIDE SEQUENCE [LARGE SCALE GENOMIC DNA]</scope>
    <source>
        <strain evidence="5 6">GNS-1</strain>
    </source>
</reference>
<dbReference type="GO" id="GO:0003723">
    <property type="term" value="F:RNA binding"/>
    <property type="evidence" value="ECO:0007669"/>
    <property type="project" value="UniProtKB-KW"/>
</dbReference>
<evidence type="ECO:0000259" key="4">
    <source>
        <dbReference type="SMART" id="SM00363"/>
    </source>
</evidence>
<dbReference type="Gene3D" id="3.40.50.150">
    <property type="entry name" value="Vaccinia Virus protein VP39"/>
    <property type="match status" value="1"/>
</dbReference>
<proteinExistence type="inferred from homology"/>
<dbReference type="Pfam" id="PF01479">
    <property type="entry name" value="S4"/>
    <property type="match status" value="1"/>
</dbReference>
<dbReference type="InterPro" id="IPR047048">
    <property type="entry name" value="TlyA"/>
</dbReference>
<evidence type="ECO:0000256" key="2">
    <source>
        <dbReference type="ARBA" id="ARBA00029460"/>
    </source>
</evidence>
<dbReference type="SUPFAM" id="SSF55174">
    <property type="entry name" value="Alpha-L RNA-binding motif"/>
    <property type="match status" value="1"/>
</dbReference>
<sequence>MPLVKERLDVLLVEKGLVESRAKAQRLIMAGQVRVDDEVILKPGTMVPKTARLEIVAGMRYVSRGGEKLEAALMAFGLTHLEGWICADVGASTGGFTDCLLSFGAARVYAVDVGYGQLHWKLRQDPRVVILERTNVRYLSALPEKVRLVTVDVSFISLKLVLPVVKGWLQSDGKIIALIKPQFEAGPRESARGKGVIRDPRVHRQVLEDVLGFALEIELVPLGLIRSPLLGPKGNVEFLTLLASGPESTPSTNMASMIEIALNQAY</sequence>
<dbReference type="InterPro" id="IPR002942">
    <property type="entry name" value="S4_RNA-bd"/>
</dbReference>
<dbReference type="GO" id="GO:0032259">
    <property type="term" value="P:methylation"/>
    <property type="evidence" value="ECO:0007669"/>
    <property type="project" value="InterPro"/>
</dbReference>
<feature type="domain" description="RNA-binding S4" evidence="4">
    <location>
        <begin position="6"/>
        <end position="70"/>
    </location>
</feature>
<dbReference type="EMBL" id="LGKO01000005">
    <property type="protein sequence ID" value="KPL82763.1"/>
    <property type="molecule type" value="Genomic_DNA"/>
</dbReference>
<dbReference type="SUPFAM" id="SSF53335">
    <property type="entry name" value="S-adenosyl-L-methionine-dependent methyltransferases"/>
    <property type="match status" value="1"/>
</dbReference>